<protein>
    <submittedName>
        <fullName evidence="2">Uncharacterized protein</fullName>
    </submittedName>
</protein>
<dbReference type="Proteomes" id="UP001213681">
    <property type="component" value="Unassembled WGS sequence"/>
</dbReference>
<keyword evidence="3" id="KW-1185">Reference proteome</keyword>
<proteinExistence type="predicted"/>
<dbReference type="PANTHER" id="PTHR38887">
    <property type="entry name" value="CHROMOSOME 21, WHOLE GENOME SHOTGUN SEQUENCE"/>
    <property type="match status" value="1"/>
</dbReference>
<sequence>MSRLIGMAVKMVGGGVGLGREAYLHHKEKKQAARAQQEFDQDQSARAVDAPQHHRHHDDNDGHDIYVHRPQKDAKPIVASGHTVYITEEERARLEGHENSDSDSDDGIGHRDEEIWELDEASKLPPLPTYQEAVRGPEGAVSSSSSSPILSYNYQPVEKLVATVIATNATPAPHPSQIVPLRYPVVLPQRRPRSKARGFVRAYAPDLAASGIPEQTFLHFLQNFDEAAKASPYFQTIFIAAGVVGFIPGAVTQAVSISVQFAAGTAIELQKRYRANAYLDQINRELFMPRGLYVMVMRFKPNPRIPGLQAEVGFEEVNLQAAQMATTKSVARWAPATSTGEESGPPSQGMKVVGNIRIASGSTQGEENMPLTVAQLVFPGLKNTVTPQQQTEGSEKAGFVSKMKSAQAFIDNYYDRRSQAEYNAQNPNSTLGQQVEAPAFRSRFADPNSAANTGSLIGLVTGGHIQFTRRARRRARRQLRRAERNIAEGRAPDAARGPVGLIFKGVEKILTEDVLYMMVVNLPGQEELGQARYLLEQNGWLK</sequence>
<organism evidence="2 3">
    <name type="scientific">Penicillium daleae</name>
    <dbReference type="NCBI Taxonomy" id="63821"/>
    <lineage>
        <taxon>Eukaryota</taxon>
        <taxon>Fungi</taxon>
        <taxon>Dikarya</taxon>
        <taxon>Ascomycota</taxon>
        <taxon>Pezizomycotina</taxon>
        <taxon>Eurotiomycetes</taxon>
        <taxon>Eurotiomycetidae</taxon>
        <taxon>Eurotiales</taxon>
        <taxon>Aspergillaceae</taxon>
        <taxon>Penicillium</taxon>
    </lineage>
</organism>
<feature type="compositionally biased region" description="Basic and acidic residues" evidence="1">
    <location>
        <begin position="57"/>
        <end position="66"/>
    </location>
</feature>
<reference evidence="2" key="2">
    <citation type="journal article" date="2023" name="IMA Fungus">
        <title>Comparative genomic study of the Penicillium genus elucidates a diverse pangenome and 15 lateral gene transfer events.</title>
        <authorList>
            <person name="Petersen C."/>
            <person name="Sorensen T."/>
            <person name="Nielsen M.R."/>
            <person name="Sondergaard T.E."/>
            <person name="Sorensen J.L."/>
            <person name="Fitzpatrick D.A."/>
            <person name="Frisvad J.C."/>
            <person name="Nielsen K.L."/>
        </authorList>
    </citation>
    <scope>NUCLEOTIDE SEQUENCE</scope>
    <source>
        <strain evidence="2">IBT 16125</strain>
    </source>
</reference>
<feature type="region of interest" description="Disordered" evidence="1">
    <location>
        <begin position="27"/>
        <end position="66"/>
    </location>
</feature>
<dbReference type="PANTHER" id="PTHR38887:SF1">
    <property type="entry name" value="RAS MODIFICATION PROTEIN ERF4"/>
    <property type="match status" value="1"/>
</dbReference>
<dbReference type="RefSeq" id="XP_056769984.1">
    <property type="nucleotide sequence ID" value="XM_056905877.1"/>
</dbReference>
<dbReference type="AlphaFoldDB" id="A0AAD6G780"/>
<gene>
    <name evidence="2" type="ORF">N7458_002494</name>
</gene>
<evidence type="ECO:0000313" key="3">
    <source>
        <dbReference type="Proteomes" id="UP001213681"/>
    </source>
</evidence>
<dbReference type="GeneID" id="81596120"/>
<accession>A0AAD6G780</accession>
<name>A0AAD6G780_9EURO</name>
<evidence type="ECO:0000313" key="2">
    <source>
        <dbReference type="EMBL" id="KAJ5460942.1"/>
    </source>
</evidence>
<comment type="caution">
    <text evidence="2">The sequence shown here is derived from an EMBL/GenBank/DDBJ whole genome shotgun (WGS) entry which is preliminary data.</text>
</comment>
<dbReference type="InterPro" id="IPR053221">
    <property type="entry name" value="Burnettramic_acid_biosynth"/>
</dbReference>
<dbReference type="EMBL" id="JAPVEA010000002">
    <property type="protein sequence ID" value="KAJ5460942.1"/>
    <property type="molecule type" value="Genomic_DNA"/>
</dbReference>
<reference evidence="2" key="1">
    <citation type="submission" date="2022-12" db="EMBL/GenBank/DDBJ databases">
        <authorList>
            <person name="Petersen C."/>
        </authorList>
    </citation>
    <scope>NUCLEOTIDE SEQUENCE</scope>
    <source>
        <strain evidence="2">IBT 16125</strain>
    </source>
</reference>
<evidence type="ECO:0000256" key="1">
    <source>
        <dbReference type="SAM" id="MobiDB-lite"/>
    </source>
</evidence>
<feature type="region of interest" description="Disordered" evidence="1">
    <location>
        <begin position="128"/>
        <end position="147"/>
    </location>
</feature>